<proteinExistence type="predicted"/>
<dbReference type="Gene3D" id="2.30.42.10">
    <property type="match status" value="1"/>
</dbReference>
<dbReference type="PROSITE" id="PS50106">
    <property type="entry name" value="PDZ"/>
    <property type="match status" value="1"/>
</dbReference>
<feature type="chain" id="PRO_5011584184" evidence="1">
    <location>
        <begin position="30"/>
        <end position="342"/>
    </location>
</feature>
<evidence type="ECO:0000313" key="4">
    <source>
        <dbReference type="Proteomes" id="UP000198575"/>
    </source>
</evidence>
<dbReference type="OrthoDB" id="6402251at2"/>
<protein>
    <submittedName>
        <fullName evidence="3">PDZ domain (Also known as DHR or GLGF)</fullName>
    </submittedName>
</protein>
<dbReference type="AlphaFoldDB" id="A0A1I4YKZ9"/>
<dbReference type="SUPFAM" id="SSF50156">
    <property type="entry name" value="PDZ domain-like"/>
    <property type="match status" value="1"/>
</dbReference>
<accession>A0A1I4YKZ9</accession>
<feature type="signal peptide" evidence="1">
    <location>
        <begin position="1"/>
        <end position="29"/>
    </location>
</feature>
<evidence type="ECO:0000256" key="1">
    <source>
        <dbReference type="SAM" id="SignalP"/>
    </source>
</evidence>
<dbReference type="SMART" id="SM00228">
    <property type="entry name" value="PDZ"/>
    <property type="match status" value="1"/>
</dbReference>
<dbReference type="RefSeq" id="WP_092408471.1">
    <property type="nucleotide sequence ID" value="NZ_FOVF01000018.1"/>
</dbReference>
<dbReference type="InterPro" id="IPR001478">
    <property type="entry name" value="PDZ"/>
</dbReference>
<name>A0A1I4YKZ9_9GAMM</name>
<organism evidence="3 4">
    <name type="scientific">Dokdonella immobilis</name>
    <dbReference type="NCBI Taxonomy" id="578942"/>
    <lineage>
        <taxon>Bacteria</taxon>
        <taxon>Pseudomonadati</taxon>
        <taxon>Pseudomonadota</taxon>
        <taxon>Gammaproteobacteria</taxon>
        <taxon>Lysobacterales</taxon>
        <taxon>Rhodanobacteraceae</taxon>
        <taxon>Dokdonella</taxon>
    </lineage>
</organism>
<gene>
    <name evidence="3" type="ORF">SAMN05216289_11835</name>
</gene>
<reference evidence="3 4" key="1">
    <citation type="submission" date="2016-10" db="EMBL/GenBank/DDBJ databases">
        <authorList>
            <person name="de Groot N.N."/>
        </authorList>
    </citation>
    <scope>NUCLEOTIDE SEQUENCE [LARGE SCALE GENOMIC DNA]</scope>
    <source>
        <strain evidence="3 4">CGMCC 1.7659</strain>
    </source>
</reference>
<dbReference type="Proteomes" id="UP000198575">
    <property type="component" value="Unassembled WGS sequence"/>
</dbReference>
<sequence length="342" mass="35593">MKVIGFCSRMGTLTALTAALCISSAAVHAAGSQGVVAKVPSLAAQGNGALGISPEQRLHEELRLLLLDMIESGAFGQTPVEQISLSIDAPAERAGGLGLLVDSSSAAAAADGLHVLGVTPGGSASRMGLRSGDLILAVNDVGLAGLGADSAGRARAAERLREQVSELEDGAALNFRIVRAGEQTTVSGRMVSTWIPALHLTVGSGTAVASAQDAQGSSASSNLGCGRVSIFDVAPRQRDLHAAALISIDGDRSPFAGQTTFRLSAGHHVLKVAERIDGRYLGFNDRLRNSGPDSRYKTLSIEVAPNTTYLLAARLNKDQRNVWQDGAYWDPVIWSETAEACR</sequence>
<evidence type="ECO:0000313" key="3">
    <source>
        <dbReference type="EMBL" id="SFN38735.1"/>
    </source>
</evidence>
<dbReference type="STRING" id="578942.SAMN05216289_11835"/>
<dbReference type="EMBL" id="FOVF01000018">
    <property type="protein sequence ID" value="SFN38735.1"/>
    <property type="molecule type" value="Genomic_DNA"/>
</dbReference>
<keyword evidence="1" id="KW-0732">Signal</keyword>
<keyword evidence="4" id="KW-1185">Reference proteome</keyword>
<feature type="domain" description="PDZ" evidence="2">
    <location>
        <begin position="86"/>
        <end position="151"/>
    </location>
</feature>
<evidence type="ECO:0000259" key="2">
    <source>
        <dbReference type="PROSITE" id="PS50106"/>
    </source>
</evidence>
<dbReference type="InterPro" id="IPR036034">
    <property type="entry name" value="PDZ_sf"/>
</dbReference>
<dbReference type="Pfam" id="PF00595">
    <property type="entry name" value="PDZ"/>
    <property type="match status" value="1"/>
</dbReference>